<reference evidence="2 3" key="1">
    <citation type="submission" date="2020-08" db="EMBL/GenBank/DDBJ databases">
        <title>Sequencing the genomes of 1000 actinobacteria strains.</title>
        <authorList>
            <person name="Klenk H.-P."/>
        </authorList>
    </citation>
    <scope>NUCLEOTIDE SEQUENCE [LARGE SCALE GENOMIC DNA]</scope>
    <source>
        <strain evidence="2 3">DSM 41654</strain>
    </source>
</reference>
<feature type="transmembrane region" description="Helical" evidence="1">
    <location>
        <begin position="104"/>
        <end position="125"/>
    </location>
</feature>
<dbReference type="AlphaFoldDB" id="A0A7W7R881"/>
<dbReference type="Pfam" id="PF06912">
    <property type="entry name" value="DUF1275"/>
    <property type="match status" value="1"/>
</dbReference>
<comment type="caution">
    <text evidence="2">The sequence shown here is derived from an EMBL/GenBank/DDBJ whole genome shotgun (WGS) entry which is preliminary data.</text>
</comment>
<dbReference type="PANTHER" id="PTHR37314">
    <property type="entry name" value="SLR0142 PROTEIN"/>
    <property type="match status" value="1"/>
</dbReference>
<dbReference type="RefSeq" id="WP_221521676.1">
    <property type="nucleotide sequence ID" value="NZ_JACHJV010000001.1"/>
</dbReference>
<sequence>MTVRAVLRGAWRTARPLPGDRHGPLPPLLLALTVASGMIDAVSYLTLGHVFVANMTGNVVFLGFALAGAPGFSVAASLTALTAFSLGALLGGRLLAELSHRGRALLRGAATETLLLAAAAVLLTVEPVTTLGQSSSSRYLTIAVTAVAMGLQNAIVAVLSVPDLTTTVLTRTITGLFADPAGSGRWDEATGRRLLSALTLGLGAVAGALLVLHTNQSASLAVPAALAAAVTVRALRSARSVAAWTRLG</sequence>
<feature type="transmembrane region" description="Helical" evidence="1">
    <location>
        <begin position="59"/>
        <end position="92"/>
    </location>
</feature>
<name>A0A7W7R881_KITKI</name>
<dbReference type="Proteomes" id="UP000540506">
    <property type="component" value="Unassembled WGS sequence"/>
</dbReference>
<evidence type="ECO:0000256" key="1">
    <source>
        <dbReference type="SAM" id="Phobius"/>
    </source>
</evidence>
<dbReference type="PANTHER" id="PTHR37314:SF4">
    <property type="entry name" value="UPF0700 TRANSMEMBRANE PROTEIN YOAK"/>
    <property type="match status" value="1"/>
</dbReference>
<keyword evidence="3" id="KW-1185">Reference proteome</keyword>
<gene>
    <name evidence="2" type="ORF">FHR34_006122</name>
</gene>
<organism evidence="2 3">
    <name type="scientific">Kitasatospora kifunensis</name>
    <name type="common">Streptomyces kifunensis</name>
    <dbReference type="NCBI Taxonomy" id="58351"/>
    <lineage>
        <taxon>Bacteria</taxon>
        <taxon>Bacillati</taxon>
        <taxon>Actinomycetota</taxon>
        <taxon>Actinomycetes</taxon>
        <taxon>Kitasatosporales</taxon>
        <taxon>Streptomycetaceae</taxon>
        <taxon>Kitasatospora</taxon>
    </lineage>
</organism>
<accession>A0A7W7R881</accession>
<evidence type="ECO:0000313" key="3">
    <source>
        <dbReference type="Proteomes" id="UP000540506"/>
    </source>
</evidence>
<evidence type="ECO:0000313" key="2">
    <source>
        <dbReference type="EMBL" id="MBB4927129.1"/>
    </source>
</evidence>
<keyword evidence="1" id="KW-0812">Transmembrane</keyword>
<keyword evidence="1" id="KW-0472">Membrane</keyword>
<dbReference type="InterPro" id="IPR010699">
    <property type="entry name" value="DUF1275"/>
</dbReference>
<dbReference type="EMBL" id="JACHJV010000001">
    <property type="protein sequence ID" value="MBB4927129.1"/>
    <property type="molecule type" value="Genomic_DNA"/>
</dbReference>
<proteinExistence type="predicted"/>
<keyword evidence="1" id="KW-1133">Transmembrane helix</keyword>
<feature type="transmembrane region" description="Helical" evidence="1">
    <location>
        <begin position="137"/>
        <end position="161"/>
    </location>
</feature>
<feature type="transmembrane region" description="Helical" evidence="1">
    <location>
        <begin position="194"/>
        <end position="212"/>
    </location>
</feature>
<protein>
    <submittedName>
        <fullName evidence="2">Uncharacterized membrane protein YoaK (UPF0700 family)</fullName>
    </submittedName>
</protein>